<sequence>MITHRMADKLGLRGKDVSLTITKVGNSTEQLDSKIYKVPITDLTGTEWTIEACGINEITSDITEVDTAFIARLFGVEE</sequence>
<name>A0AAE1PC68_9EUCA</name>
<dbReference type="EMBL" id="JAWZYT010002409">
    <property type="protein sequence ID" value="KAK4304585.1"/>
    <property type="molecule type" value="Genomic_DNA"/>
</dbReference>
<comment type="caution">
    <text evidence="1">The sequence shown here is derived from an EMBL/GenBank/DDBJ whole genome shotgun (WGS) entry which is preliminary data.</text>
</comment>
<dbReference type="Proteomes" id="UP001292094">
    <property type="component" value="Unassembled WGS sequence"/>
</dbReference>
<dbReference type="AlphaFoldDB" id="A0AAE1PC68"/>
<accession>A0AAE1PC68</accession>
<protein>
    <submittedName>
        <fullName evidence="1">Uncharacterized protein</fullName>
    </submittedName>
</protein>
<reference evidence="1" key="1">
    <citation type="submission" date="2023-11" db="EMBL/GenBank/DDBJ databases">
        <title>Genome assemblies of two species of porcelain crab, Petrolisthes cinctipes and Petrolisthes manimaculis (Anomura: Porcellanidae).</title>
        <authorList>
            <person name="Angst P."/>
        </authorList>
    </citation>
    <scope>NUCLEOTIDE SEQUENCE</scope>
    <source>
        <strain evidence="1">PB745_02</strain>
        <tissue evidence="1">Gill</tissue>
    </source>
</reference>
<gene>
    <name evidence="1" type="ORF">Pmani_023464</name>
</gene>
<evidence type="ECO:0000313" key="1">
    <source>
        <dbReference type="EMBL" id="KAK4304585.1"/>
    </source>
</evidence>
<organism evidence="1 2">
    <name type="scientific">Petrolisthes manimaculis</name>
    <dbReference type="NCBI Taxonomy" id="1843537"/>
    <lineage>
        <taxon>Eukaryota</taxon>
        <taxon>Metazoa</taxon>
        <taxon>Ecdysozoa</taxon>
        <taxon>Arthropoda</taxon>
        <taxon>Crustacea</taxon>
        <taxon>Multicrustacea</taxon>
        <taxon>Malacostraca</taxon>
        <taxon>Eumalacostraca</taxon>
        <taxon>Eucarida</taxon>
        <taxon>Decapoda</taxon>
        <taxon>Pleocyemata</taxon>
        <taxon>Anomura</taxon>
        <taxon>Galatheoidea</taxon>
        <taxon>Porcellanidae</taxon>
        <taxon>Petrolisthes</taxon>
    </lineage>
</organism>
<keyword evidence="2" id="KW-1185">Reference proteome</keyword>
<evidence type="ECO:0000313" key="2">
    <source>
        <dbReference type="Proteomes" id="UP001292094"/>
    </source>
</evidence>
<proteinExistence type="predicted"/>